<gene>
    <name evidence="5" type="ORF">GRG538_LOCUS21406</name>
    <name evidence="6" type="ORF">QYT958_LOCUS2060</name>
</gene>
<protein>
    <recommendedName>
        <fullName evidence="4">Dynamin-type G domain-containing protein</fullName>
    </recommendedName>
</protein>
<dbReference type="PROSITE" id="PS51718">
    <property type="entry name" value="G_DYNAMIN_2"/>
    <property type="match status" value="1"/>
</dbReference>
<organism evidence="5 7">
    <name type="scientific">Rotaria socialis</name>
    <dbReference type="NCBI Taxonomy" id="392032"/>
    <lineage>
        <taxon>Eukaryota</taxon>
        <taxon>Metazoa</taxon>
        <taxon>Spiralia</taxon>
        <taxon>Gnathifera</taxon>
        <taxon>Rotifera</taxon>
        <taxon>Eurotatoria</taxon>
        <taxon>Bdelloidea</taxon>
        <taxon>Philodinida</taxon>
        <taxon>Philodinidae</taxon>
        <taxon>Rotaria</taxon>
    </lineage>
</organism>
<dbReference type="Pfam" id="PF01031">
    <property type="entry name" value="Dynamin_M"/>
    <property type="match status" value="1"/>
</dbReference>
<dbReference type="GO" id="GO:0005525">
    <property type="term" value="F:GTP binding"/>
    <property type="evidence" value="ECO:0007669"/>
    <property type="project" value="UniProtKB-KW"/>
</dbReference>
<dbReference type="GO" id="GO:0003924">
    <property type="term" value="F:GTPase activity"/>
    <property type="evidence" value="ECO:0007669"/>
    <property type="project" value="InterPro"/>
</dbReference>
<evidence type="ECO:0000256" key="2">
    <source>
        <dbReference type="ARBA" id="ARBA00023134"/>
    </source>
</evidence>
<accession>A0A818LSM7</accession>
<dbReference type="InterPro" id="IPR027417">
    <property type="entry name" value="P-loop_NTPase"/>
</dbReference>
<sequence>MESFTHAYDEKIRPLMDRIDQARSLLSSNNDGIKFPTVVVVGDQSSGKSTLLEALSLVELPKGSGIVTRCPLVLRLRKANARKVYRLEDNNKKILLDETKLNILQYIEEETSKLAGNQKNVVHAPIELQVEDPQVRDLTVVDLPGIARNPIADQPKDIHEQTTDLIRKFIKQEGSVILCVFPANVDVATVESFTLAREFDPKGIRTIGVITKSDLAPNHDALAQQLLMERPDVLHLKLGFVAVRNRSTDEKLSLSEARKREKEFFSKHPIGAMVGSHCLGIDALINRLADLYADRVQDTFPKMRDEVHRKLKEVCEQLSKLPPNLETASARLAKYHELADFYVENILRVRFTSSNDGQRASMVNILHSNFKKFEGIVQHQSREFDSTNYLAKLQVAMSACFGEQLPNFLPYPVLKGLICEKLGQLW</sequence>
<dbReference type="CDD" id="cd08771">
    <property type="entry name" value="DLP_1"/>
    <property type="match status" value="1"/>
</dbReference>
<dbReference type="AlphaFoldDB" id="A0A818LSM7"/>
<feature type="domain" description="Dynamin-type G" evidence="4">
    <location>
        <begin position="32"/>
        <end position="301"/>
    </location>
</feature>
<dbReference type="SMART" id="SM00053">
    <property type="entry name" value="DYNc"/>
    <property type="match status" value="1"/>
</dbReference>
<dbReference type="PRINTS" id="PR00195">
    <property type="entry name" value="DYNAMIN"/>
</dbReference>
<evidence type="ECO:0000313" key="7">
    <source>
        <dbReference type="Proteomes" id="UP000663872"/>
    </source>
</evidence>
<proteinExistence type="inferred from homology"/>
<comment type="similarity">
    <text evidence="3">Belongs to the TRAFAC class dynamin-like GTPase superfamily. Dynamin/Fzo/YdjA family.</text>
</comment>
<evidence type="ECO:0000259" key="4">
    <source>
        <dbReference type="PROSITE" id="PS51718"/>
    </source>
</evidence>
<dbReference type="InterPro" id="IPR045063">
    <property type="entry name" value="Dynamin_N"/>
</dbReference>
<dbReference type="InterPro" id="IPR022812">
    <property type="entry name" value="Dynamin"/>
</dbReference>
<dbReference type="PANTHER" id="PTHR11566">
    <property type="entry name" value="DYNAMIN"/>
    <property type="match status" value="1"/>
</dbReference>
<dbReference type="PANTHER" id="PTHR11566:SF173">
    <property type="entry name" value="DYNAMIN-RELATED PROTEIN 4C"/>
    <property type="match status" value="1"/>
</dbReference>
<dbReference type="InterPro" id="IPR000375">
    <property type="entry name" value="Dynamin_stalk"/>
</dbReference>
<dbReference type="GO" id="GO:0005737">
    <property type="term" value="C:cytoplasm"/>
    <property type="evidence" value="ECO:0007669"/>
    <property type="project" value="TreeGrafter"/>
</dbReference>
<dbReference type="EMBL" id="CAJOBR010000128">
    <property type="protein sequence ID" value="CAF4468941.1"/>
    <property type="molecule type" value="Genomic_DNA"/>
</dbReference>
<dbReference type="InterPro" id="IPR030381">
    <property type="entry name" value="G_DYNAMIN_dom"/>
</dbReference>
<comment type="caution">
    <text evidence="5">The sequence shown here is derived from an EMBL/GenBank/DDBJ whole genome shotgun (WGS) entry which is preliminary data.</text>
</comment>
<keyword evidence="1 3" id="KW-0547">Nucleotide-binding</keyword>
<dbReference type="InterPro" id="IPR001401">
    <property type="entry name" value="Dynamin_GTPase"/>
</dbReference>
<dbReference type="GO" id="GO:0016020">
    <property type="term" value="C:membrane"/>
    <property type="evidence" value="ECO:0007669"/>
    <property type="project" value="TreeGrafter"/>
</dbReference>
<reference evidence="5" key="1">
    <citation type="submission" date="2021-02" db="EMBL/GenBank/DDBJ databases">
        <authorList>
            <person name="Nowell W R."/>
        </authorList>
    </citation>
    <scope>NUCLEOTIDE SEQUENCE</scope>
</reference>
<dbReference type="Pfam" id="PF00350">
    <property type="entry name" value="Dynamin_N"/>
    <property type="match status" value="1"/>
</dbReference>
<dbReference type="GO" id="GO:0005874">
    <property type="term" value="C:microtubule"/>
    <property type="evidence" value="ECO:0007669"/>
    <property type="project" value="TreeGrafter"/>
</dbReference>
<keyword evidence="2 3" id="KW-0342">GTP-binding</keyword>
<dbReference type="EMBL" id="CAJNYT010003550">
    <property type="protein sequence ID" value="CAF3574693.1"/>
    <property type="molecule type" value="Genomic_DNA"/>
</dbReference>
<dbReference type="PROSITE" id="PS00410">
    <property type="entry name" value="G_DYNAMIN_1"/>
    <property type="match status" value="1"/>
</dbReference>
<evidence type="ECO:0000256" key="3">
    <source>
        <dbReference type="RuleBase" id="RU003932"/>
    </source>
</evidence>
<evidence type="ECO:0000313" key="5">
    <source>
        <dbReference type="EMBL" id="CAF3574693.1"/>
    </source>
</evidence>
<dbReference type="InterPro" id="IPR019762">
    <property type="entry name" value="Dynamin_GTPase_CS"/>
</dbReference>
<name>A0A818LSM7_9BILA</name>
<evidence type="ECO:0000313" key="6">
    <source>
        <dbReference type="EMBL" id="CAF4468941.1"/>
    </source>
</evidence>
<evidence type="ECO:0000256" key="1">
    <source>
        <dbReference type="ARBA" id="ARBA00022741"/>
    </source>
</evidence>
<dbReference type="Gene3D" id="3.40.50.300">
    <property type="entry name" value="P-loop containing nucleotide triphosphate hydrolases"/>
    <property type="match status" value="1"/>
</dbReference>
<dbReference type="GO" id="GO:0008017">
    <property type="term" value="F:microtubule binding"/>
    <property type="evidence" value="ECO:0007669"/>
    <property type="project" value="TreeGrafter"/>
</dbReference>
<dbReference type="Proteomes" id="UP000663848">
    <property type="component" value="Unassembled WGS sequence"/>
</dbReference>
<dbReference type="Proteomes" id="UP000663872">
    <property type="component" value="Unassembled WGS sequence"/>
</dbReference>
<dbReference type="SUPFAM" id="SSF52540">
    <property type="entry name" value="P-loop containing nucleoside triphosphate hydrolases"/>
    <property type="match status" value="1"/>
</dbReference>